<dbReference type="AlphaFoldDB" id="A0A915MQY6"/>
<dbReference type="WBParaSite" id="scaffold49746_cov305.g25002">
    <property type="protein sequence ID" value="scaffold49746_cov305.g25002"/>
    <property type="gene ID" value="scaffold49746_cov305.g25002"/>
</dbReference>
<reference evidence="6" key="1">
    <citation type="submission" date="2022-11" db="UniProtKB">
        <authorList>
            <consortium name="WormBaseParasite"/>
        </authorList>
    </citation>
    <scope>IDENTIFICATION</scope>
</reference>
<keyword evidence="3" id="KW-0812">Transmembrane</keyword>
<keyword evidence="2" id="KW-0325">Glycoprotein</keyword>
<evidence type="ECO:0000256" key="1">
    <source>
        <dbReference type="ARBA" id="ARBA00023157"/>
    </source>
</evidence>
<dbReference type="GO" id="GO:0005794">
    <property type="term" value="C:Golgi apparatus"/>
    <property type="evidence" value="ECO:0007669"/>
    <property type="project" value="TreeGrafter"/>
</dbReference>
<dbReference type="Pfam" id="PF00535">
    <property type="entry name" value="Glycos_transf_2"/>
    <property type="match status" value="1"/>
</dbReference>
<feature type="domain" description="Glycosyltransferase 2-like" evidence="4">
    <location>
        <begin position="157"/>
        <end position="269"/>
    </location>
</feature>
<protein>
    <submittedName>
        <fullName evidence="6">Glycosyltransferase 2-like domain-containing protein</fullName>
    </submittedName>
</protein>
<dbReference type="PANTHER" id="PTHR11675:SF134">
    <property type="entry name" value="N-ACETYLGALACTOSAMINYLTRANSFERASE 4-RELATED"/>
    <property type="match status" value="1"/>
</dbReference>
<accession>A0A915MQY6</accession>
<dbReference type="InterPro" id="IPR001173">
    <property type="entry name" value="Glyco_trans_2-like"/>
</dbReference>
<organism evidence="5 6">
    <name type="scientific">Meloidogyne javanica</name>
    <name type="common">Root-knot nematode worm</name>
    <dbReference type="NCBI Taxonomy" id="6303"/>
    <lineage>
        <taxon>Eukaryota</taxon>
        <taxon>Metazoa</taxon>
        <taxon>Ecdysozoa</taxon>
        <taxon>Nematoda</taxon>
        <taxon>Chromadorea</taxon>
        <taxon>Rhabditida</taxon>
        <taxon>Tylenchina</taxon>
        <taxon>Tylenchomorpha</taxon>
        <taxon>Tylenchoidea</taxon>
        <taxon>Meloidogynidae</taxon>
        <taxon>Meloidogyninae</taxon>
        <taxon>Meloidogyne</taxon>
        <taxon>Meloidogyne incognita group</taxon>
    </lineage>
</organism>
<keyword evidence="3" id="KW-1133">Transmembrane helix</keyword>
<keyword evidence="3" id="KW-0472">Membrane</keyword>
<keyword evidence="1" id="KW-1015">Disulfide bond</keyword>
<dbReference type="InterPro" id="IPR029044">
    <property type="entry name" value="Nucleotide-diphossugar_trans"/>
</dbReference>
<keyword evidence="5" id="KW-1185">Reference proteome</keyword>
<dbReference type="SUPFAM" id="SSF53448">
    <property type="entry name" value="Nucleotide-diphospho-sugar transferases"/>
    <property type="match status" value="1"/>
</dbReference>
<dbReference type="PANTHER" id="PTHR11675">
    <property type="entry name" value="N-ACETYLGALACTOSAMINYLTRANSFERASE"/>
    <property type="match status" value="1"/>
</dbReference>
<evidence type="ECO:0000259" key="4">
    <source>
        <dbReference type="Pfam" id="PF00535"/>
    </source>
</evidence>
<sequence length="270" mass="31512">ISMKHKRKLRLIFRYLPRRLLYTFIYAVFIVFLIYFYKTVTVERVKIRENSQKFADLADGVDPFLSYRSLTKKDWLDKSFYEREQKREGNGEVGKGFIVKKENNQTLEKILDTLYRANGYNAYVSDHIALDRSVKDIRHPGCKTKTYIERLPSVSHYSTLLRSGYSIINRSPSDVLKEIIFVDDSSTKPELKEPFEQHWKAKNLDNIVKIVRTSKREGLIRARAIGARAANAEIIIFLDAHSEANYNWLPPLIEPIALNYRTVVCPFVDV</sequence>
<dbReference type="GO" id="GO:0006493">
    <property type="term" value="P:protein O-linked glycosylation"/>
    <property type="evidence" value="ECO:0007669"/>
    <property type="project" value="TreeGrafter"/>
</dbReference>
<dbReference type="GO" id="GO:0004653">
    <property type="term" value="F:polypeptide N-acetylgalactosaminyltransferase activity"/>
    <property type="evidence" value="ECO:0007669"/>
    <property type="project" value="TreeGrafter"/>
</dbReference>
<evidence type="ECO:0000256" key="3">
    <source>
        <dbReference type="SAM" id="Phobius"/>
    </source>
</evidence>
<name>A0A915MQY6_MELJA</name>
<evidence type="ECO:0000313" key="6">
    <source>
        <dbReference type="WBParaSite" id="scaffold49746_cov305.g25002"/>
    </source>
</evidence>
<dbReference type="Gene3D" id="3.90.550.10">
    <property type="entry name" value="Spore Coat Polysaccharide Biosynthesis Protein SpsA, Chain A"/>
    <property type="match status" value="1"/>
</dbReference>
<evidence type="ECO:0000313" key="5">
    <source>
        <dbReference type="Proteomes" id="UP000887561"/>
    </source>
</evidence>
<feature type="transmembrane region" description="Helical" evidence="3">
    <location>
        <begin position="20"/>
        <end position="37"/>
    </location>
</feature>
<evidence type="ECO:0000256" key="2">
    <source>
        <dbReference type="ARBA" id="ARBA00023180"/>
    </source>
</evidence>
<proteinExistence type="predicted"/>
<dbReference type="Proteomes" id="UP000887561">
    <property type="component" value="Unplaced"/>
</dbReference>